<sequence length="121" mass="13226">MPEDPPLPSGVRCLATGNALEGEGEEEPEEVDQPFLDIVAAGRTEEADLSGYDAMFPALFAAADGMVLCTSHAFAEDAWCRLYLSLGYAFLPTGRLMYEVDRNLVHISRLSVQVEDGREET</sequence>
<dbReference type="AlphaFoldDB" id="A0A812SMD7"/>
<organism evidence="1 2">
    <name type="scientific">Symbiodinium natans</name>
    <dbReference type="NCBI Taxonomy" id="878477"/>
    <lineage>
        <taxon>Eukaryota</taxon>
        <taxon>Sar</taxon>
        <taxon>Alveolata</taxon>
        <taxon>Dinophyceae</taxon>
        <taxon>Suessiales</taxon>
        <taxon>Symbiodiniaceae</taxon>
        <taxon>Symbiodinium</taxon>
    </lineage>
</organism>
<reference evidence="1" key="1">
    <citation type="submission" date="2021-02" db="EMBL/GenBank/DDBJ databases">
        <authorList>
            <person name="Dougan E. K."/>
            <person name="Rhodes N."/>
            <person name="Thang M."/>
            <person name="Chan C."/>
        </authorList>
    </citation>
    <scope>NUCLEOTIDE SEQUENCE</scope>
</reference>
<dbReference type="EMBL" id="CAJNDS010002454">
    <property type="protein sequence ID" value="CAE7482406.1"/>
    <property type="molecule type" value="Genomic_DNA"/>
</dbReference>
<protein>
    <submittedName>
        <fullName evidence="1">Uncharacterized protein</fullName>
    </submittedName>
</protein>
<proteinExistence type="predicted"/>
<comment type="caution">
    <text evidence="1">The sequence shown here is derived from an EMBL/GenBank/DDBJ whole genome shotgun (WGS) entry which is preliminary data.</text>
</comment>
<keyword evidence="2" id="KW-1185">Reference proteome</keyword>
<name>A0A812SMD7_9DINO</name>
<dbReference type="Proteomes" id="UP000604046">
    <property type="component" value="Unassembled WGS sequence"/>
</dbReference>
<accession>A0A812SMD7</accession>
<gene>
    <name evidence="1" type="ORF">SNAT2548_LOCUS27082</name>
</gene>
<evidence type="ECO:0000313" key="2">
    <source>
        <dbReference type="Proteomes" id="UP000604046"/>
    </source>
</evidence>
<evidence type="ECO:0000313" key="1">
    <source>
        <dbReference type="EMBL" id="CAE7482406.1"/>
    </source>
</evidence>
<dbReference type="OrthoDB" id="10677398at2759"/>